<keyword evidence="10" id="KW-0067">ATP-binding</keyword>
<dbReference type="PRINTS" id="PR00119">
    <property type="entry name" value="CATATPASE"/>
</dbReference>
<name>A0A844F7I3_CLOSV</name>
<dbReference type="EMBL" id="VUMB01000026">
    <property type="protein sequence ID" value="MSS41116.1"/>
    <property type="molecule type" value="Genomic_DNA"/>
</dbReference>
<dbReference type="GO" id="GO:0016887">
    <property type="term" value="F:ATP hydrolysis activity"/>
    <property type="evidence" value="ECO:0007669"/>
    <property type="project" value="InterPro"/>
</dbReference>
<dbReference type="GO" id="GO:0008551">
    <property type="term" value="F:P-type cadmium transporter activity"/>
    <property type="evidence" value="ECO:0007669"/>
    <property type="project" value="UniProtKB-EC"/>
</dbReference>
<reference evidence="12 13" key="1">
    <citation type="submission" date="2019-08" db="EMBL/GenBank/DDBJ databases">
        <title>In-depth cultivation of the pig gut microbiome towards novel bacterial diversity and tailored functional studies.</title>
        <authorList>
            <person name="Wylensek D."/>
            <person name="Hitch T.C.A."/>
            <person name="Clavel T."/>
        </authorList>
    </citation>
    <scope>NUCLEOTIDE SEQUENCE [LARGE SCALE GENOMIC DNA]</scope>
    <source>
        <strain evidence="12 13">BL-389-WT-3D</strain>
    </source>
</reference>
<dbReference type="PRINTS" id="PR00120">
    <property type="entry name" value="HATPASE"/>
</dbReference>
<dbReference type="InterPro" id="IPR044492">
    <property type="entry name" value="P_typ_ATPase_HD_dom"/>
</dbReference>
<keyword evidence="5" id="KW-1278">Translocase</keyword>
<dbReference type="SFLD" id="SFLDF00027">
    <property type="entry name" value="p-type_atpase"/>
    <property type="match status" value="1"/>
</dbReference>
<evidence type="ECO:0000256" key="4">
    <source>
        <dbReference type="ARBA" id="ARBA00022692"/>
    </source>
</evidence>
<keyword evidence="3" id="KW-0104">Cadmium</keyword>
<evidence type="ECO:0000259" key="11">
    <source>
        <dbReference type="Pfam" id="PF00122"/>
    </source>
</evidence>
<keyword evidence="10" id="KW-0479">Metal-binding</keyword>
<comment type="subcellular location">
    <subcellularLocation>
        <location evidence="10">Cell membrane</location>
    </subcellularLocation>
    <subcellularLocation>
        <location evidence="1">Membrane</location>
        <topology evidence="1">Multi-pass membrane protein</topology>
    </subcellularLocation>
</comment>
<dbReference type="InterPro" id="IPR001757">
    <property type="entry name" value="P_typ_ATPase"/>
</dbReference>
<sequence length="704" mass="77923">MKFIIKHEIPGRIRIHLMQKYMSCEEADILLYYLNTLGYVTQAKVYERTADACVCFNGGREPLIQALQRFRYESVDVPDTVLADSGRKLNHTYQEKLMRKVALHYAGKLFLPYRIRTVWTILKSVRYLREGLKSLAKRKMEVSVLDATAIGVSIIRGDMDTASSVMFLLGIGEILEEWTHKKSVGDLARSMALNVSKVWLKSDEQEILVDSRQIKEGDTIVIHMGNIISFDGVVLEGDGMVNQASLTGEPLPVHKEKGGYVYAGSVLEEGELVIFVKKASGASRYEKIVTMIEESEKLKSSVEGKAEKLADKLVPVTLAGTAITWILTGNITKALSVLMVDFSCALKLAIPITVLSAIRQAGTYDITVKGGKYLEAVAEARTIVFDKTGTLTKAKPTVKMVVPFCDKEEKELLRLAACLEEHFPHSMAKAVVHAAKQAGLDHEEMHSKVEYIVAHGISSYVGEKRVIIGSAHFVFDDEKCQIRDEYQTQFENLPEDYSHLYLAVDGILEAVICIEDPLREESTKVIRVLKDAGFTKIVMMTGDSERTAAAAAAKVGVDEYYSEVLPEDKAKFINQEKATGRKVLMVGDGINDSPALSAADVGIAISDGAELAREIADITIAADNLYQIVRLKYLSNALMKRIQSNYRKIVGINTFLILLGVGSVIHPTTSAMFHNVSTLAISLQSMRDLSGIITERIEKEEKTV</sequence>
<evidence type="ECO:0000256" key="2">
    <source>
        <dbReference type="ARBA" id="ARBA00006024"/>
    </source>
</evidence>
<evidence type="ECO:0000313" key="12">
    <source>
        <dbReference type="EMBL" id="MSS41116.1"/>
    </source>
</evidence>
<dbReference type="SUPFAM" id="SSF81653">
    <property type="entry name" value="Calcium ATPase, transduction domain A"/>
    <property type="match status" value="1"/>
</dbReference>
<dbReference type="GO" id="GO:0046872">
    <property type="term" value="F:metal ion binding"/>
    <property type="evidence" value="ECO:0007669"/>
    <property type="project" value="UniProtKB-KW"/>
</dbReference>
<feature type="domain" description="P-type ATPase A" evidence="11">
    <location>
        <begin position="195"/>
        <end position="293"/>
    </location>
</feature>
<dbReference type="InterPro" id="IPR059000">
    <property type="entry name" value="ATPase_P-type_domA"/>
</dbReference>
<evidence type="ECO:0000256" key="10">
    <source>
        <dbReference type="RuleBase" id="RU362081"/>
    </source>
</evidence>
<evidence type="ECO:0000256" key="7">
    <source>
        <dbReference type="ARBA" id="ARBA00023136"/>
    </source>
</evidence>
<accession>A0A844F7I3</accession>
<dbReference type="SFLD" id="SFLDS00003">
    <property type="entry name" value="Haloacid_Dehalogenase"/>
    <property type="match status" value="1"/>
</dbReference>
<keyword evidence="6" id="KW-1133">Transmembrane helix</keyword>
<evidence type="ECO:0000313" key="13">
    <source>
        <dbReference type="Proteomes" id="UP000462363"/>
    </source>
</evidence>
<dbReference type="GO" id="GO:0005886">
    <property type="term" value="C:plasma membrane"/>
    <property type="evidence" value="ECO:0007669"/>
    <property type="project" value="UniProtKB-SubCell"/>
</dbReference>
<dbReference type="PROSITE" id="PS00154">
    <property type="entry name" value="ATPASE_E1_E2"/>
    <property type="match status" value="1"/>
</dbReference>
<protein>
    <recommendedName>
        <fullName evidence="8">Cd(2+)-exporting ATPase</fullName>
        <ecNumber evidence="8">7.2.2.21</ecNumber>
    </recommendedName>
</protein>
<dbReference type="NCBIfam" id="TIGR01525">
    <property type="entry name" value="ATPase-IB_hvy"/>
    <property type="match status" value="1"/>
</dbReference>
<keyword evidence="7" id="KW-0472">Membrane</keyword>
<keyword evidence="10" id="KW-1003">Cell membrane</keyword>
<comment type="catalytic activity">
    <reaction evidence="9">
        <text>Cd(2+)(in) + ATP + H2O = Cd(2+)(out) + ADP + phosphate + H(+)</text>
        <dbReference type="Rhea" id="RHEA:12132"/>
        <dbReference type="ChEBI" id="CHEBI:15377"/>
        <dbReference type="ChEBI" id="CHEBI:15378"/>
        <dbReference type="ChEBI" id="CHEBI:30616"/>
        <dbReference type="ChEBI" id="CHEBI:43474"/>
        <dbReference type="ChEBI" id="CHEBI:48775"/>
        <dbReference type="ChEBI" id="CHEBI:456216"/>
        <dbReference type="EC" id="7.2.2.21"/>
    </reaction>
</comment>
<dbReference type="Gene3D" id="2.70.150.10">
    <property type="entry name" value="Calcium-transporting ATPase, cytoplasmic transduction domain A"/>
    <property type="match status" value="1"/>
</dbReference>
<evidence type="ECO:0000256" key="3">
    <source>
        <dbReference type="ARBA" id="ARBA00022539"/>
    </source>
</evidence>
<dbReference type="PANTHER" id="PTHR48085:SF5">
    <property type="entry name" value="CADMIUM_ZINC-TRANSPORTING ATPASE HMA4-RELATED"/>
    <property type="match status" value="1"/>
</dbReference>
<dbReference type="GO" id="GO:0005524">
    <property type="term" value="F:ATP binding"/>
    <property type="evidence" value="ECO:0007669"/>
    <property type="project" value="UniProtKB-UniRule"/>
</dbReference>
<dbReference type="Proteomes" id="UP000462363">
    <property type="component" value="Unassembled WGS sequence"/>
</dbReference>
<dbReference type="EC" id="7.2.2.21" evidence="8"/>
<dbReference type="InterPro" id="IPR018303">
    <property type="entry name" value="ATPase_P-typ_P_site"/>
</dbReference>
<dbReference type="InterPro" id="IPR027256">
    <property type="entry name" value="P-typ_ATPase_IB"/>
</dbReference>
<dbReference type="Pfam" id="PF00122">
    <property type="entry name" value="E1-E2_ATPase"/>
    <property type="match status" value="1"/>
</dbReference>
<dbReference type="Pfam" id="PF00702">
    <property type="entry name" value="Hydrolase"/>
    <property type="match status" value="1"/>
</dbReference>
<evidence type="ECO:0000256" key="8">
    <source>
        <dbReference type="ARBA" id="ARBA00039103"/>
    </source>
</evidence>
<evidence type="ECO:0000256" key="9">
    <source>
        <dbReference type="ARBA" id="ARBA00049338"/>
    </source>
</evidence>
<dbReference type="RefSeq" id="WP_154322076.1">
    <property type="nucleotide sequence ID" value="NZ_CP045695.1"/>
</dbReference>
<dbReference type="Gene3D" id="3.40.1110.10">
    <property type="entry name" value="Calcium-transporting ATPase, cytoplasmic domain N"/>
    <property type="match status" value="1"/>
</dbReference>
<comment type="similarity">
    <text evidence="2 10">Belongs to the cation transport ATPase (P-type) (TC 3.A.3) family. Type IB subfamily.</text>
</comment>
<evidence type="ECO:0000256" key="1">
    <source>
        <dbReference type="ARBA" id="ARBA00004141"/>
    </source>
</evidence>
<keyword evidence="10" id="KW-0547">Nucleotide-binding</keyword>
<proteinExistence type="inferred from homology"/>
<evidence type="ECO:0000256" key="5">
    <source>
        <dbReference type="ARBA" id="ARBA00022967"/>
    </source>
</evidence>
<dbReference type="PANTHER" id="PTHR48085">
    <property type="entry name" value="CADMIUM/ZINC-TRANSPORTING ATPASE HMA2-RELATED"/>
    <property type="match status" value="1"/>
</dbReference>
<dbReference type="SUPFAM" id="SSF56784">
    <property type="entry name" value="HAD-like"/>
    <property type="match status" value="1"/>
</dbReference>
<dbReference type="InterPro" id="IPR051014">
    <property type="entry name" value="Cation_Transport_ATPase_IB"/>
</dbReference>
<comment type="caution">
    <text evidence="12">The sequence shown here is derived from an EMBL/GenBank/DDBJ whole genome shotgun (WGS) entry which is preliminary data.</text>
</comment>
<dbReference type="AlphaFoldDB" id="A0A844F7I3"/>
<keyword evidence="4" id="KW-0812">Transmembrane</keyword>
<gene>
    <name evidence="12" type="ORF">FYJ37_12330</name>
</gene>
<dbReference type="InterPro" id="IPR036412">
    <property type="entry name" value="HAD-like_sf"/>
</dbReference>
<dbReference type="NCBIfam" id="TIGR01494">
    <property type="entry name" value="ATPase_P-type"/>
    <property type="match status" value="1"/>
</dbReference>
<dbReference type="SFLD" id="SFLDG00002">
    <property type="entry name" value="C1.7:_P-type_atpase_like"/>
    <property type="match status" value="1"/>
</dbReference>
<dbReference type="Gene3D" id="3.40.50.1000">
    <property type="entry name" value="HAD superfamily/HAD-like"/>
    <property type="match status" value="1"/>
</dbReference>
<organism evidence="12 13">
    <name type="scientific">Clostridium scindens (strain JCM 10418 / VPI 12708)</name>
    <dbReference type="NCBI Taxonomy" id="29347"/>
    <lineage>
        <taxon>Bacteria</taxon>
        <taxon>Bacillati</taxon>
        <taxon>Bacillota</taxon>
        <taxon>Clostridia</taxon>
        <taxon>Lachnospirales</taxon>
        <taxon>Lachnospiraceae</taxon>
    </lineage>
</organism>
<dbReference type="InterPro" id="IPR008250">
    <property type="entry name" value="ATPase_P-typ_transduc_dom_A_sf"/>
</dbReference>
<evidence type="ECO:0000256" key="6">
    <source>
        <dbReference type="ARBA" id="ARBA00022989"/>
    </source>
</evidence>
<dbReference type="InterPro" id="IPR023299">
    <property type="entry name" value="ATPase_P-typ_cyto_dom_N"/>
</dbReference>
<dbReference type="InterPro" id="IPR023214">
    <property type="entry name" value="HAD_sf"/>
</dbReference>